<feature type="region of interest" description="Disordered" evidence="1">
    <location>
        <begin position="162"/>
        <end position="185"/>
    </location>
</feature>
<accession>A0A2V5ICG7</accession>
<evidence type="ECO:0000256" key="1">
    <source>
        <dbReference type="SAM" id="MobiDB-lite"/>
    </source>
</evidence>
<proteinExistence type="predicted"/>
<name>A0A2V5ICG7_9EURO</name>
<reference evidence="2 3" key="1">
    <citation type="submission" date="2018-02" db="EMBL/GenBank/DDBJ databases">
        <title>The genomes of Aspergillus section Nigri reveals drivers in fungal speciation.</title>
        <authorList>
            <consortium name="DOE Joint Genome Institute"/>
            <person name="Vesth T.C."/>
            <person name="Nybo J."/>
            <person name="Theobald S."/>
            <person name="Brandl J."/>
            <person name="Frisvad J.C."/>
            <person name="Nielsen K.F."/>
            <person name="Lyhne E.K."/>
            <person name="Kogle M.E."/>
            <person name="Kuo A."/>
            <person name="Riley R."/>
            <person name="Clum A."/>
            <person name="Nolan M."/>
            <person name="Lipzen A."/>
            <person name="Salamov A."/>
            <person name="Henrissat B."/>
            <person name="Wiebenga A."/>
            <person name="De vries R.P."/>
            <person name="Grigoriev I.V."/>
            <person name="Mortensen U.H."/>
            <person name="Andersen M.R."/>
            <person name="Baker S.E."/>
        </authorList>
    </citation>
    <scope>NUCLEOTIDE SEQUENCE [LARGE SCALE GENOMIC DNA]</scope>
    <source>
        <strain evidence="2 3">CBS 114.80</strain>
    </source>
</reference>
<feature type="compositionally biased region" description="Basic and acidic residues" evidence="1">
    <location>
        <begin position="162"/>
        <end position="179"/>
    </location>
</feature>
<sequence length="185" mass="20252">MSYSRILDIALRANTLKTIDDILELGEEIEAGGPTESRQVYAEYERTLRMALLLLPKVANPDASLQQLEEEIQQPSDESARPQDIVRTAPDTLRTAQRVMRVIKARYEAFLQDSLLSDDAISLIAELIMGLDDRAGGAGDDDDDGEPAVKCEEGDCKVKVEDGEPAVKGEEGECKVKADDGEEGQ</sequence>
<evidence type="ECO:0000313" key="2">
    <source>
        <dbReference type="EMBL" id="PYI33771.1"/>
    </source>
</evidence>
<gene>
    <name evidence="2" type="ORF">BP00DRAFT_493593</name>
</gene>
<dbReference type="EMBL" id="KZ825481">
    <property type="protein sequence ID" value="PYI33771.1"/>
    <property type="molecule type" value="Genomic_DNA"/>
</dbReference>
<dbReference type="Proteomes" id="UP000248817">
    <property type="component" value="Unassembled WGS sequence"/>
</dbReference>
<organism evidence="2 3">
    <name type="scientific">Aspergillus indologenus CBS 114.80</name>
    <dbReference type="NCBI Taxonomy" id="1450541"/>
    <lineage>
        <taxon>Eukaryota</taxon>
        <taxon>Fungi</taxon>
        <taxon>Dikarya</taxon>
        <taxon>Ascomycota</taxon>
        <taxon>Pezizomycotina</taxon>
        <taxon>Eurotiomycetes</taxon>
        <taxon>Eurotiomycetidae</taxon>
        <taxon>Eurotiales</taxon>
        <taxon>Aspergillaceae</taxon>
        <taxon>Aspergillus</taxon>
        <taxon>Aspergillus subgen. Circumdati</taxon>
    </lineage>
</organism>
<keyword evidence="3" id="KW-1185">Reference proteome</keyword>
<evidence type="ECO:0000313" key="3">
    <source>
        <dbReference type="Proteomes" id="UP000248817"/>
    </source>
</evidence>
<dbReference type="AlphaFoldDB" id="A0A2V5ICG7"/>
<protein>
    <submittedName>
        <fullName evidence="2">Uncharacterized protein</fullName>
    </submittedName>
</protein>